<gene>
    <name evidence="1" type="ORF">A3J43_00490</name>
</gene>
<evidence type="ECO:0000313" key="2">
    <source>
        <dbReference type="Proteomes" id="UP000176604"/>
    </source>
</evidence>
<reference evidence="1 2" key="1">
    <citation type="journal article" date="2016" name="Nat. Commun.">
        <title>Thousands of microbial genomes shed light on interconnected biogeochemical processes in an aquifer system.</title>
        <authorList>
            <person name="Anantharaman K."/>
            <person name="Brown C.T."/>
            <person name="Hug L.A."/>
            <person name="Sharon I."/>
            <person name="Castelle C.J."/>
            <person name="Probst A.J."/>
            <person name="Thomas B.C."/>
            <person name="Singh A."/>
            <person name="Wilkins M.J."/>
            <person name="Karaoz U."/>
            <person name="Brodie E.L."/>
            <person name="Williams K.H."/>
            <person name="Hubbard S.S."/>
            <person name="Banfield J.F."/>
        </authorList>
    </citation>
    <scope>NUCLEOTIDE SEQUENCE [LARGE SCALE GENOMIC DNA]</scope>
</reference>
<dbReference type="Proteomes" id="UP000176604">
    <property type="component" value="Unassembled WGS sequence"/>
</dbReference>
<dbReference type="STRING" id="1802397.A3J43_00490"/>
<dbReference type="EMBL" id="MGEF01000058">
    <property type="protein sequence ID" value="OGL77503.1"/>
    <property type="molecule type" value="Genomic_DNA"/>
</dbReference>
<sequence length="260" mass="29857">MLDKKFILPDPTQSKKETHKRMQILKKVIPKFVPATEAIMVSGSLAYGANYSVTEKSDIDLQLLVTRRGVTRLYTVGLFDLEKLRHFVKGYQKGIAQQFSLTAEVEGVPLECHFWDVNAFAKAATMRTRQTLRFRSSINPPPIDYAHSFAGEEDISKLSTAHKGKWLVSSFPSYRIRKKKMFFCRPITNIIGSPIFIHGNEWLVRRQNEAWDALIMRLNKECGEPLNLKMYTIVNILPGKNKISPAVKEKIMKRMRRTLA</sequence>
<comment type="caution">
    <text evidence="1">The sequence shown here is derived from an EMBL/GenBank/DDBJ whole genome shotgun (WGS) entry which is preliminary data.</text>
</comment>
<proteinExistence type="predicted"/>
<accession>A0A1F7UGW4</accession>
<name>A0A1F7UGW4_9BACT</name>
<dbReference type="AlphaFoldDB" id="A0A1F7UGW4"/>
<protein>
    <submittedName>
        <fullName evidence="1">Uncharacterized protein</fullName>
    </submittedName>
</protein>
<organism evidence="1 2">
    <name type="scientific">Candidatus Uhrbacteria bacterium RIFCSPHIGHO2_12_FULL_54_23</name>
    <dbReference type="NCBI Taxonomy" id="1802397"/>
    <lineage>
        <taxon>Bacteria</taxon>
        <taxon>Candidatus Uhriibacteriota</taxon>
    </lineage>
</organism>
<evidence type="ECO:0000313" key="1">
    <source>
        <dbReference type="EMBL" id="OGL77503.1"/>
    </source>
</evidence>